<feature type="compositionally biased region" description="Polar residues" evidence="1">
    <location>
        <begin position="13"/>
        <end position="24"/>
    </location>
</feature>
<keyword evidence="3" id="KW-1185">Reference proteome</keyword>
<organism evidence="2 3">
    <name type="scientific">Lentithecium fluviatile CBS 122367</name>
    <dbReference type="NCBI Taxonomy" id="1168545"/>
    <lineage>
        <taxon>Eukaryota</taxon>
        <taxon>Fungi</taxon>
        <taxon>Dikarya</taxon>
        <taxon>Ascomycota</taxon>
        <taxon>Pezizomycotina</taxon>
        <taxon>Dothideomycetes</taxon>
        <taxon>Pleosporomycetidae</taxon>
        <taxon>Pleosporales</taxon>
        <taxon>Massarineae</taxon>
        <taxon>Lentitheciaceae</taxon>
        <taxon>Lentithecium</taxon>
    </lineage>
</organism>
<evidence type="ECO:0000256" key="1">
    <source>
        <dbReference type="SAM" id="MobiDB-lite"/>
    </source>
</evidence>
<gene>
    <name evidence="2" type="ORF">K458DRAFT_423106</name>
</gene>
<accession>A0A6G1IJK8</accession>
<protein>
    <submittedName>
        <fullName evidence="2">Uncharacterized protein</fullName>
    </submittedName>
</protein>
<evidence type="ECO:0000313" key="2">
    <source>
        <dbReference type="EMBL" id="KAF2678412.1"/>
    </source>
</evidence>
<evidence type="ECO:0000313" key="3">
    <source>
        <dbReference type="Proteomes" id="UP000799291"/>
    </source>
</evidence>
<reference evidence="2" key="1">
    <citation type="journal article" date="2020" name="Stud. Mycol.">
        <title>101 Dothideomycetes genomes: a test case for predicting lifestyles and emergence of pathogens.</title>
        <authorList>
            <person name="Haridas S."/>
            <person name="Albert R."/>
            <person name="Binder M."/>
            <person name="Bloem J."/>
            <person name="Labutti K."/>
            <person name="Salamov A."/>
            <person name="Andreopoulos B."/>
            <person name="Baker S."/>
            <person name="Barry K."/>
            <person name="Bills G."/>
            <person name="Bluhm B."/>
            <person name="Cannon C."/>
            <person name="Castanera R."/>
            <person name="Culley D."/>
            <person name="Daum C."/>
            <person name="Ezra D."/>
            <person name="Gonzalez J."/>
            <person name="Henrissat B."/>
            <person name="Kuo A."/>
            <person name="Liang C."/>
            <person name="Lipzen A."/>
            <person name="Lutzoni F."/>
            <person name="Magnuson J."/>
            <person name="Mondo S."/>
            <person name="Nolan M."/>
            <person name="Ohm R."/>
            <person name="Pangilinan J."/>
            <person name="Park H.-J."/>
            <person name="Ramirez L."/>
            <person name="Alfaro M."/>
            <person name="Sun H."/>
            <person name="Tritt A."/>
            <person name="Yoshinaga Y."/>
            <person name="Zwiers L.-H."/>
            <person name="Turgeon B."/>
            <person name="Goodwin S."/>
            <person name="Spatafora J."/>
            <person name="Crous P."/>
            <person name="Grigoriev I."/>
        </authorList>
    </citation>
    <scope>NUCLEOTIDE SEQUENCE</scope>
    <source>
        <strain evidence="2">CBS 122367</strain>
    </source>
</reference>
<name>A0A6G1IJK8_9PLEO</name>
<dbReference type="EMBL" id="MU005612">
    <property type="protein sequence ID" value="KAF2678412.1"/>
    <property type="molecule type" value="Genomic_DNA"/>
</dbReference>
<proteinExistence type="predicted"/>
<dbReference type="Proteomes" id="UP000799291">
    <property type="component" value="Unassembled WGS sequence"/>
</dbReference>
<sequence length="75" mass="8420">MINIQTITQAKIKRTQTQISTHANKTYPIPQPQFSSYIPTQPNAQRSHTKTAGPHQQHTIPIQRAMHPGVLPTDP</sequence>
<dbReference type="AlphaFoldDB" id="A0A6G1IJK8"/>
<feature type="compositionally biased region" description="Polar residues" evidence="1">
    <location>
        <begin position="32"/>
        <end position="46"/>
    </location>
</feature>
<feature type="region of interest" description="Disordered" evidence="1">
    <location>
        <begin position="13"/>
        <end position="75"/>
    </location>
</feature>